<comment type="caution">
    <text evidence="1">The sequence shown here is derived from an EMBL/GenBank/DDBJ whole genome shotgun (WGS) entry which is preliminary data.</text>
</comment>
<organism evidence="1 2">
    <name type="scientific">Pleurodeles waltl</name>
    <name type="common">Iberian ribbed newt</name>
    <dbReference type="NCBI Taxonomy" id="8319"/>
    <lineage>
        <taxon>Eukaryota</taxon>
        <taxon>Metazoa</taxon>
        <taxon>Chordata</taxon>
        <taxon>Craniata</taxon>
        <taxon>Vertebrata</taxon>
        <taxon>Euteleostomi</taxon>
        <taxon>Amphibia</taxon>
        <taxon>Batrachia</taxon>
        <taxon>Caudata</taxon>
        <taxon>Salamandroidea</taxon>
        <taxon>Salamandridae</taxon>
        <taxon>Pleurodelinae</taxon>
        <taxon>Pleurodeles</taxon>
    </lineage>
</organism>
<sequence length="88" mass="9229">MGGKVGDDTGDACMDVGVVTASEGRVVIGVMVMEAVDVDVGHAGVPFLQEDEAGDGRVAAVEPVDSEEDEAEDEDVDNRTAIIQQYFQ</sequence>
<name>A0AAV7PWK2_PLEWA</name>
<proteinExistence type="predicted"/>
<evidence type="ECO:0000313" key="2">
    <source>
        <dbReference type="Proteomes" id="UP001066276"/>
    </source>
</evidence>
<dbReference type="EMBL" id="JANPWB010000011">
    <property type="protein sequence ID" value="KAJ1131365.1"/>
    <property type="molecule type" value="Genomic_DNA"/>
</dbReference>
<reference evidence="1" key="1">
    <citation type="journal article" date="2022" name="bioRxiv">
        <title>Sequencing and chromosome-scale assembly of the giantPleurodeles waltlgenome.</title>
        <authorList>
            <person name="Brown T."/>
            <person name="Elewa A."/>
            <person name="Iarovenko S."/>
            <person name="Subramanian E."/>
            <person name="Araus A.J."/>
            <person name="Petzold A."/>
            <person name="Susuki M."/>
            <person name="Suzuki K.-i.T."/>
            <person name="Hayashi T."/>
            <person name="Toyoda A."/>
            <person name="Oliveira C."/>
            <person name="Osipova E."/>
            <person name="Leigh N.D."/>
            <person name="Simon A."/>
            <person name="Yun M.H."/>
        </authorList>
    </citation>
    <scope>NUCLEOTIDE SEQUENCE</scope>
    <source>
        <strain evidence="1">20211129_DDA</strain>
        <tissue evidence="1">Liver</tissue>
    </source>
</reference>
<dbReference type="Proteomes" id="UP001066276">
    <property type="component" value="Chromosome 7"/>
</dbReference>
<evidence type="ECO:0000313" key="1">
    <source>
        <dbReference type="EMBL" id="KAJ1131365.1"/>
    </source>
</evidence>
<accession>A0AAV7PWK2</accession>
<protein>
    <submittedName>
        <fullName evidence="1">Uncharacterized protein</fullName>
    </submittedName>
</protein>
<dbReference type="AlphaFoldDB" id="A0AAV7PWK2"/>
<gene>
    <name evidence="1" type="ORF">NDU88_009702</name>
</gene>
<keyword evidence="2" id="KW-1185">Reference proteome</keyword>